<dbReference type="Proteomes" id="UP000199163">
    <property type="component" value="Unassembled WGS sequence"/>
</dbReference>
<evidence type="ECO:0000313" key="1">
    <source>
        <dbReference type="EMBL" id="SDI27485.1"/>
    </source>
</evidence>
<dbReference type="EMBL" id="FNDK01000030">
    <property type="protein sequence ID" value="SDI27485.1"/>
    <property type="molecule type" value="Genomic_DNA"/>
</dbReference>
<dbReference type="AlphaFoldDB" id="A0A1G8J8C4"/>
<organism evidence="1 2">
    <name type="scientific">Alteribacillus persepolensis</name>
    <dbReference type="NCBI Taxonomy" id="568899"/>
    <lineage>
        <taxon>Bacteria</taxon>
        <taxon>Bacillati</taxon>
        <taxon>Bacillota</taxon>
        <taxon>Bacilli</taxon>
        <taxon>Bacillales</taxon>
        <taxon>Bacillaceae</taxon>
        <taxon>Alteribacillus</taxon>
    </lineage>
</organism>
<reference evidence="1 2" key="1">
    <citation type="submission" date="2016-10" db="EMBL/GenBank/DDBJ databases">
        <authorList>
            <person name="de Groot N.N."/>
        </authorList>
    </citation>
    <scope>NUCLEOTIDE SEQUENCE [LARGE SCALE GENOMIC DNA]</scope>
    <source>
        <strain evidence="1 2">DSM 21632</strain>
    </source>
</reference>
<keyword evidence="2" id="KW-1185">Reference proteome</keyword>
<proteinExistence type="predicted"/>
<protein>
    <submittedName>
        <fullName evidence="1">Uncharacterized protein</fullName>
    </submittedName>
</protein>
<dbReference type="STRING" id="568899.SAMN05192534_13019"/>
<gene>
    <name evidence="1" type="ORF">SAMN05192534_13019</name>
</gene>
<accession>A0A1G8J8C4</accession>
<sequence length="33" mass="3588">MPIAHTHILEGRAAAQKTKPIEELKKAINTSSC</sequence>
<evidence type="ECO:0000313" key="2">
    <source>
        <dbReference type="Proteomes" id="UP000199163"/>
    </source>
</evidence>
<name>A0A1G8J8C4_9BACI</name>